<gene>
    <name evidence="1" type="ORF">C3L33_21946</name>
</gene>
<protein>
    <submittedName>
        <fullName evidence="1">Uncharacterized protein</fullName>
    </submittedName>
</protein>
<name>A0A6A4KBE6_9ERIC</name>
<sequence length="177" mass="20405">MKQLVKFAQVNSLTEKQVQQLNAKPEEISQLSGGKAEASEELRKRDDMIIKIEEENVDVHGKLKCSSEQLRCLEAAHKRLRFENVTVECHEAKSNMVDQDVAEQRKALGTNEIRTKEIQYRITHHEQENQELVGSLKEFRKAEIQNAGGNSLKMLQNRELELRKEDLEALLLVEERA</sequence>
<accession>A0A6A4KBE6</accession>
<evidence type="ECO:0000313" key="1">
    <source>
        <dbReference type="EMBL" id="KAE9446156.1"/>
    </source>
</evidence>
<dbReference type="OrthoDB" id="685795at2759"/>
<proteinExistence type="predicted"/>
<organism evidence="1">
    <name type="scientific">Rhododendron williamsianum</name>
    <dbReference type="NCBI Taxonomy" id="262921"/>
    <lineage>
        <taxon>Eukaryota</taxon>
        <taxon>Viridiplantae</taxon>
        <taxon>Streptophyta</taxon>
        <taxon>Embryophyta</taxon>
        <taxon>Tracheophyta</taxon>
        <taxon>Spermatophyta</taxon>
        <taxon>Magnoliopsida</taxon>
        <taxon>eudicotyledons</taxon>
        <taxon>Gunneridae</taxon>
        <taxon>Pentapetalae</taxon>
        <taxon>asterids</taxon>
        <taxon>Ericales</taxon>
        <taxon>Ericaceae</taxon>
        <taxon>Ericoideae</taxon>
        <taxon>Rhodoreae</taxon>
        <taxon>Rhododendron</taxon>
    </lineage>
</organism>
<dbReference type="PANTHER" id="PTHR45287:SF3">
    <property type="entry name" value="PROTEIN, PUTATIVE-RELATED"/>
    <property type="match status" value="1"/>
</dbReference>
<dbReference type="EMBL" id="QEFC01003850">
    <property type="protein sequence ID" value="KAE9446156.1"/>
    <property type="molecule type" value="Genomic_DNA"/>
</dbReference>
<dbReference type="InterPro" id="IPR040262">
    <property type="entry name" value="At4g38062-like"/>
</dbReference>
<comment type="caution">
    <text evidence="1">The sequence shown here is derived from an EMBL/GenBank/DDBJ whole genome shotgun (WGS) entry which is preliminary data.</text>
</comment>
<dbReference type="PANTHER" id="PTHR45287">
    <property type="entry name" value="OS03G0691500 PROTEIN"/>
    <property type="match status" value="1"/>
</dbReference>
<reference evidence="1" key="1">
    <citation type="journal article" date="2019" name="Genome Biol. Evol.">
        <title>The Rhododendron genome and chromosomal organization provide insight into shared whole-genome duplications across the heath family (Ericaceae).</title>
        <authorList>
            <person name="Soza V.L."/>
            <person name="Lindsley D."/>
            <person name="Waalkes A."/>
            <person name="Ramage E."/>
            <person name="Patwardhan R.P."/>
            <person name="Burton J.N."/>
            <person name="Adey A."/>
            <person name="Kumar A."/>
            <person name="Qiu R."/>
            <person name="Shendure J."/>
            <person name="Hall B."/>
        </authorList>
    </citation>
    <scope>NUCLEOTIDE SEQUENCE</scope>
    <source>
        <strain evidence="1">RSF 1966-606</strain>
    </source>
</reference>
<feature type="non-terminal residue" evidence="1">
    <location>
        <position position="1"/>
    </location>
</feature>
<dbReference type="AlphaFoldDB" id="A0A6A4KBE6"/>